<organism evidence="4 5">
    <name type="scientific">Marinicrinis sediminis</name>
    <dbReference type="NCBI Taxonomy" id="1652465"/>
    <lineage>
        <taxon>Bacteria</taxon>
        <taxon>Bacillati</taxon>
        <taxon>Bacillota</taxon>
        <taxon>Bacilli</taxon>
        <taxon>Bacillales</taxon>
        <taxon>Paenibacillaceae</taxon>
    </lineage>
</organism>
<evidence type="ECO:0000313" key="4">
    <source>
        <dbReference type="EMBL" id="MFD2672144.1"/>
    </source>
</evidence>
<keyword evidence="1 2" id="KW-0808">Transferase</keyword>
<dbReference type="InterPro" id="IPR048254">
    <property type="entry name" value="CDP_ALCOHOL_P_TRANSF_CS"/>
</dbReference>
<gene>
    <name evidence="4" type="ORF">ACFSUC_11080</name>
</gene>
<evidence type="ECO:0000256" key="3">
    <source>
        <dbReference type="SAM" id="Phobius"/>
    </source>
</evidence>
<reference evidence="5" key="1">
    <citation type="journal article" date="2019" name="Int. J. Syst. Evol. Microbiol.">
        <title>The Global Catalogue of Microorganisms (GCM) 10K type strain sequencing project: providing services to taxonomists for standard genome sequencing and annotation.</title>
        <authorList>
            <consortium name="The Broad Institute Genomics Platform"/>
            <consortium name="The Broad Institute Genome Sequencing Center for Infectious Disease"/>
            <person name="Wu L."/>
            <person name="Ma J."/>
        </authorList>
    </citation>
    <scope>NUCLEOTIDE SEQUENCE [LARGE SCALE GENOMIC DNA]</scope>
    <source>
        <strain evidence="5">KCTC 33676</strain>
    </source>
</reference>
<evidence type="ECO:0000256" key="2">
    <source>
        <dbReference type="RuleBase" id="RU003750"/>
    </source>
</evidence>
<feature type="transmembrane region" description="Helical" evidence="3">
    <location>
        <begin position="130"/>
        <end position="151"/>
    </location>
</feature>
<dbReference type="Pfam" id="PF01066">
    <property type="entry name" value="CDP-OH_P_transf"/>
    <property type="match status" value="1"/>
</dbReference>
<dbReference type="Gene3D" id="1.20.120.1760">
    <property type="match status" value="1"/>
</dbReference>
<evidence type="ECO:0000256" key="1">
    <source>
        <dbReference type="ARBA" id="ARBA00022679"/>
    </source>
</evidence>
<dbReference type="InterPro" id="IPR000462">
    <property type="entry name" value="CDP-OH_P_trans"/>
</dbReference>
<feature type="transmembrane region" description="Helical" evidence="3">
    <location>
        <begin position="12"/>
        <end position="32"/>
    </location>
</feature>
<keyword evidence="5" id="KW-1185">Reference proteome</keyword>
<keyword evidence="3" id="KW-0472">Membrane</keyword>
<feature type="transmembrane region" description="Helical" evidence="3">
    <location>
        <begin position="100"/>
        <end position="118"/>
    </location>
</feature>
<accession>A0ABW5RC19</accession>
<feature type="transmembrane region" description="Helical" evidence="3">
    <location>
        <begin position="163"/>
        <end position="183"/>
    </location>
</feature>
<dbReference type="InterPro" id="IPR043130">
    <property type="entry name" value="CDP-OH_PTrfase_TM_dom"/>
</dbReference>
<proteinExistence type="inferred from homology"/>
<sequence length="204" mass="22775">MNKFKAFPPLQFSNVANGLTSLSLLFGFVSVLLLMEEYVFWAYACYVLVILLDRLDGAVARRLGQTTAMGKQLDSLADALNFTLYPPLLFWLSFQPAMWTVPFMLLYLLSGVWRLGYFNLSGMRETNRDAYFIGVPTTVCASWFVILLAALSAVEASNQTQTLAISLYFLSAAVAMCSALPYAKKGLATKSLYVLLPVALWFLW</sequence>
<dbReference type="EMBL" id="JBHUMM010000025">
    <property type="protein sequence ID" value="MFD2672144.1"/>
    <property type="molecule type" value="Genomic_DNA"/>
</dbReference>
<dbReference type="Proteomes" id="UP001597497">
    <property type="component" value="Unassembled WGS sequence"/>
</dbReference>
<evidence type="ECO:0000313" key="5">
    <source>
        <dbReference type="Proteomes" id="UP001597497"/>
    </source>
</evidence>
<dbReference type="RefSeq" id="WP_379929662.1">
    <property type="nucleotide sequence ID" value="NZ_JBHUMM010000025.1"/>
</dbReference>
<protein>
    <submittedName>
        <fullName evidence="4">CDP-alcohol phosphatidyltransferase family protein</fullName>
    </submittedName>
</protein>
<keyword evidence="3" id="KW-0812">Transmembrane</keyword>
<dbReference type="PROSITE" id="PS00379">
    <property type="entry name" value="CDP_ALCOHOL_P_TRANSF"/>
    <property type="match status" value="1"/>
</dbReference>
<comment type="caution">
    <text evidence="4">The sequence shown here is derived from an EMBL/GenBank/DDBJ whole genome shotgun (WGS) entry which is preliminary data.</text>
</comment>
<name>A0ABW5RC19_9BACL</name>
<keyword evidence="3" id="KW-1133">Transmembrane helix</keyword>
<comment type="similarity">
    <text evidence="2">Belongs to the CDP-alcohol phosphatidyltransferase class-I family.</text>
</comment>